<gene>
    <name evidence="15" type="primary">or13ar5</name>
    <name evidence="14" type="synonym">LOC100485372</name>
</gene>
<keyword evidence="9 10" id="KW-0807">Transducer</keyword>
<reference evidence="14" key="1">
    <citation type="submission" date="2025-08" db="UniProtKB">
        <authorList>
            <consortium name="RefSeq"/>
        </authorList>
    </citation>
    <scope>IDENTIFICATION</scope>
    <source>
        <strain evidence="14">Nigerian</strain>
        <tissue evidence="14">Liver and blood</tissue>
    </source>
</reference>
<evidence type="ECO:0000313" key="13">
    <source>
        <dbReference type="Proteomes" id="UP000008143"/>
    </source>
</evidence>
<feature type="transmembrane region" description="Helical" evidence="11">
    <location>
        <begin position="28"/>
        <end position="53"/>
    </location>
</feature>
<keyword evidence="4 11" id="KW-0552">Olfaction</keyword>
<evidence type="ECO:0000256" key="2">
    <source>
        <dbReference type="ARBA" id="ARBA00022475"/>
    </source>
</evidence>
<evidence type="ECO:0000256" key="8">
    <source>
        <dbReference type="ARBA" id="ARBA00023170"/>
    </source>
</evidence>
<comment type="similarity">
    <text evidence="10">Belongs to the G-protein coupled receptor 1 family.</text>
</comment>
<evidence type="ECO:0000256" key="7">
    <source>
        <dbReference type="ARBA" id="ARBA00023136"/>
    </source>
</evidence>
<dbReference type="PANTHER" id="PTHR26452">
    <property type="entry name" value="OLFACTORY RECEPTOR"/>
    <property type="match status" value="1"/>
</dbReference>
<keyword evidence="7 11" id="KW-0472">Membrane</keyword>
<evidence type="ECO:0000259" key="12">
    <source>
        <dbReference type="PROSITE" id="PS50262"/>
    </source>
</evidence>
<dbReference type="FunFam" id="1.20.1070.10:FF:000008">
    <property type="entry name" value="Olfactory receptor"/>
    <property type="match status" value="1"/>
</dbReference>
<dbReference type="AlphaFoldDB" id="A0A8J0QI93"/>
<dbReference type="PRINTS" id="PR00245">
    <property type="entry name" value="OLFACTORYR"/>
</dbReference>
<dbReference type="RefSeq" id="XP_002932809.1">
    <property type="nucleotide sequence ID" value="XM_002932763.1"/>
</dbReference>
<evidence type="ECO:0000256" key="6">
    <source>
        <dbReference type="ARBA" id="ARBA00023040"/>
    </source>
</evidence>
<dbReference type="GeneID" id="100485372"/>
<dbReference type="GO" id="GO:0004930">
    <property type="term" value="F:G protein-coupled receptor activity"/>
    <property type="evidence" value="ECO:0007669"/>
    <property type="project" value="UniProtKB-KW"/>
</dbReference>
<dbReference type="PROSITE" id="PS50262">
    <property type="entry name" value="G_PROTEIN_RECEP_F1_2"/>
    <property type="match status" value="1"/>
</dbReference>
<keyword evidence="11" id="KW-0716">Sensory transduction</keyword>
<protein>
    <recommendedName>
        <fullName evidence="11">Olfactory receptor</fullName>
    </recommendedName>
</protein>
<dbReference type="KEGG" id="xtr:100485372"/>
<feature type="transmembrane region" description="Helical" evidence="11">
    <location>
        <begin position="273"/>
        <end position="293"/>
    </location>
</feature>
<dbReference type="InterPro" id="IPR017452">
    <property type="entry name" value="GPCR_Rhodpsn_7TM"/>
</dbReference>
<feature type="transmembrane region" description="Helical" evidence="11">
    <location>
        <begin position="239"/>
        <end position="261"/>
    </location>
</feature>
<dbReference type="GO" id="GO:0005886">
    <property type="term" value="C:plasma membrane"/>
    <property type="evidence" value="ECO:0007669"/>
    <property type="project" value="UniProtKB-SubCell"/>
</dbReference>
<dbReference type="Proteomes" id="UP000008143">
    <property type="component" value="Chromosome 3"/>
</dbReference>
<proteinExistence type="inferred from homology"/>
<dbReference type="OrthoDB" id="9898717at2759"/>
<dbReference type="GO" id="GO:0004984">
    <property type="term" value="F:olfactory receptor activity"/>
    <property type="evidence" value="ECO:0000318"/>
    <property type="project" value="GO_Central"/>
</dbReference>
<dbReference type="OMA" id="CANAENN"/>
<dbReference type="GO" id="GO:0005549">
    <property type="term" value="F:odorant binding"/>
    <property type="evidence" value="ECO:0000318"/>
    <property type="project" value="GO_Central"/>
</dbReference>
<dbReference type="CTD" id="100485372"/>
<dbReference type="Pfam" id="PF13853">
    <property type="entry name" value="7tm_4"/>
    <property type="match status" value="1"/>
</dbReference>
<dbReference type="SUPFAM" id="SSF81321">
    <property type="entry name" value="Family A G protein-coupled receptor-like"/>
    <property type="match status" value="1"/>
</dbReference>
<name>A0A8J0QI93_XENTR</name>
<dbReference type="InterPro" id="IPR050516">
    <property type="entry name" value="Olfactory_GPCR"/>
</dbReference>
<organism evidence="13 14">
    <name type="scientific">Xenopus tropicalis</name>
    <name type="common">Western clawed frog</name>
    <name type="synonym">Silurana tropicalis</name>
    <dbReference type="NCBI Taxonomy" id="8364"/>
    <lineage>
        <taxon>Eukaryota</taxon>
        <taxon>Metazoa</taxon>
        <taxon>Chordata</taxon>
        <taxon>Craniata</taxon>
        <taxon>Vertebrata</taxon>
        <taxon>Euteleostomi</taxon>
        <taxon>Amphibia</taxon>
        <taxon>Batrachia</taxon>
        <taxon>Anura</taxon>
        <taxon>Pipoidea</taxon>
        <taxon>Pipidae</taxon>
        <taxon>Xenopodinae</taxon>
        <taxon>Xenopus</taxon>
        <taxon>Silurana</taxon>
    </lineage>
</organism>
<evidence type="ECO:0000256" key="5">
    <source>
        <dbReference type="ARBA" id="ARBA00022989"/>
    </source>
</evidence>
<evidence type="ECO:0000256" key="1">
    <source>
        <dbReference type="ARBA" id="ARBA00004651"/>
    </source>
</evidence>
<keyword evidence="2 11" id="KW-1003">Cell membrane</keyword>
<evidence type="ECO:0000256" key="11">
    <source>
        <dbReference type="RuleBase" id="RU363047"/>
    </source>
</evidence>
<dbReference type="Xenbase" id="XB-GENE-29077787">
    <property type="gene designation" value="or13ar5"/>
</dbReference>
<keyword evidence="8 10" id="KW-0675">Receptor</keyword>
<dbReference type="AGR" id="Xenbase:XB-GENE-29077787"/>
<feature type="domain" description="G-protein coupled receptors family 1 profile" evidence="12">
    <location>
        <begin position="42"/>
        <end position="291"/>
    </location>
</feature>
<keyword evidence="5 11" id="KW-1133">Transmembrane helix</keyword>
<dbReference type="Gene3D" id="1.20.1070.10">
    <property type="entry name" value="Rhodopsin 7-helix transmembrane proteins"/>
    <property type="match status" value="1"/>
</dbReference>
<keyword evidence="3 10" id="KW-0812">Transmembrane</keyword>
<feature type="transmembrane region" description="Helical" evidence="11">
    <location>
        <begin position="204"/>
        <end position="227"/>
    </location>
</feature>
<dbReference type="InterPro" id="IPR000725">
    <property type="entry name" value="Olfact_rcpt"/>
</dbReference>
<dbReference type="PROSITE" id="PS00237">
    <property type="entry name" value="G_PROTEIN_RECEP_F1_1"/>
    <property type="match status" value="1"/>
</dbReference>
<dbReference type="InterPro" id="IPR000276">
    <property type="entry name" value="GPCR_Rhodpsn"/>
</dbReference>
<dbReference type="PRINTS" id="PR00237">
    <property type="entry name" value="GPCRRHODOPSN"/>
</dbReference>
<keyword evidence="6 10" id="KW-0297">G-protein coupled receptor</keyword>
<sequence>MGFDMNCTAQENFHLLAFSISKRYEICLSIGLLLTYLTAVFGNMMIIVLVCLVPQLHTPMYFFLCNLAAQDILFVSAILPKLMAVTFTGDSRISFPSCITQMFLFAFCTDTDFFLLATMAYDRYVAICIPLRYCLIMKPRLCILLVTISWILYASNAMCFSLLLSHLSFYNSHKLNHFFCDIKILMEISCSDTSLIKQLILLEIPFIGILPLMLILTSYGYIIVTIIKMHTLAAKLKAFSSCSSHLTVVLLFCGTSIGIYMKPDSQDSQEQNKILSLLYIGLVPLLNPLVYSLRNRQVWSATKIVLGKYILAAPLCNFSRSLHGWGS</sequence>
<evidence type="ECO:0000256" key="10">
    <source>
        <dbReference type="RuleBase" id="RU000688"/>
    </source>
</evidence>
<evidence type="ECO:0000313" key="15">
    <source>
        <dbReference type="Xenbase" id="XB-GENE-29077787"/>
    </source>
</evidence>
<evidence type="ECO:0000256" key="9">
    <source>
        <dbReference type="ARBA" id="ARBA00023224"/>
    </source>
</evidence>
<evidence type="ECO:0000256" key="3">
    <source>
        <dbReference type="ARBA" id="ARBA00022692"/>
    </source>
</evidence>
<keyword evidence="13" id="KW-1185">Reference proteome</keyword>
<feature type="transmembrane region" description="Helical" evidence="11">
    <location>
        <begin position="99"/>
        <end position="121"/>
    </location>
</feature>
<feature type="transmembrane region" description="Helical" evidence="11">
    <location>
        <begin position="141"/>
        <end position="164"/>
    </location>
</feature>
<feature type="transmembrane region" description="Helical" evidence="11">
    <location>
        <begin position="60"/>
        <end position="79"/>
    </location>
</feature>
<evidence type="ECO:0000256" key="4">
    <source>
        <dbReference type="ARBA" id="ARBA00022725"/>
    </source>
</evidence>
<comment type="subcellular location">
    <subcellularLocation>
        <location evidence="1 11">Cell membrane</location>
        <topology evidence="1 11">Multi-pass membrane protein</topology>
    </subcellularLocation>
</comment>
<evidence type="ECO:0000313" key="14">
    <source>
        <dbReference type="RefSeq" id="XP_002932809.1"/>
    </source>
</evidence>
<dbReference type="CDD" id="cd13954">
    <property type="entry name" value="7tmA_OR"/>
    <property type="match status" value="1"/>
</dbReference>
<accession>A0A8J0QI93</accession>